<comment type="caution">
    <text evidence="6">The sequence shown here is derived from an EMBL/GenBank/DDBJ whole genome shotgun (WGS) entry which is preliminary data.</text>
</comment>
<dbReference type="PROSITE" id="PS50893">
    <property type="entry name" value="ABC_TRANSPORTER_2"/>
    <property type="match status" value="1"/>
</dbReference>
<keyword evidence="4 6" id="KW-0067">ATP-binding</keyword>
<dbReference type="Pfam" id="PF00005">
    <property type="entry name" value="ABC_tran"/>
    <property type="match status" value="1"/>
</dbReference>
<keyword evidence="6" id="KW-0449">Lipoprotein</keyword>
<protein>
    <submittedName>
        <fullName evidence="6">Lipoprotein-releasing system ATP-binding protein LolD</fullName>
    </submittedName>
</protein>
<dbReference type="GO" id="GO:0005524">
    <property type="term" value="F:ATP binding"/>
    <property type="evidence" value="ECO:0007669"/>
    <property type="project" value="UniProtKB-KW"/>
</dbReference>
<evidence type="ECO:0000313" key="7">
    <source>
        <dbReference type="Proteomes" id="UP000218113"/>
    </source>
</evidence>
<dbReference type="Proteomes" id="UP000218113">
    <property type="component" value="Unassembled WGS sequence"/>
</dbReference>
<dbReference type="PROSITE" id="PS00211">
    <property type="entry name" value="ABC_TRANSPORTER_1"/>
    <property type="match status" value="1"/>
</dbReference>
<keyword evidence="2" id="KW-0813">Transport</keyword>
<dbReference type="InterPro" id="IPR003593">
    <property type="entry name" value="AAA+_ATPase"/>
</dbReference>
<evidence type="ECO:0000256" key="2">
    <source>
        <dbReference type="ARBA" id="ARBA00022448"/>
    </source>
</evidence>
<dbReference type="EMBL" id="NVSR01000043">
    <property type="protein sequence ID" value="PCI27995.1"/>
    <property type="molecule type" value="Genomic_DNA"/>
</dbReference>
<proteinExistence type="inferred from homology"/>
<evidence type="ECO:0000313" key="6">
    <source>
        <dbReference type="EMBL" id="PCI27995.1"/>
    </source>
</evidence>
<dbReference type="AlphaFoldDB" id="A0A2A4T4E3"/>
<dbReference type="GO" id="GO:0098796">
    <property type="term" value="C:membrane protein complex"/>
    <property type="evidence" value="ECO:0007669"/>
    <property type="project" value="UniProtKB-ARBA"/>
</dbReference>
<dbReference type="CDD" id="cd03255">
    <property type="entry name" value="ABC_MJ0796_LolCDE_FtsE"/>
    <property type="match status" value="1"/>
</dbReference>
<evidence type="ECO:0000256" key="3">
    <source>
        <dbReference type="ARBA" id="ARBA00022741"/>
    </source>
</evidence>
<dbReference type="InterPro" id="IPR003439">
    <property type="entry name" value="ABC_transporter-like_ATP-bd"/>
</dbReference>
<sequence>MCVVKLSQVTKSYTLGKSTVHALRGLDLEVEQGEFLVVKGHSGSGKSTALNMIGVMDLPSSGEVTIVGKNVAQLSDYQQSMLRRNHIGFIFQSFNLIPVLSALENVEYPLYLKGVPQRRKKAKDFLAQVGLEKFMSHRPNELSGGQRQRVAIARALVTEPDVLLADEPTANLDSKTSEQILKLMFSLQKEYNITFIVSTHHALIMEHASRIIELQDGAITSPEASRISA</sequence>
<dbReference type="SMART" id="SM00382">
    <property type="entry name" value="AAA"/>
    <property type="match status" value="1"/>
</dbReference>
<evidence type="ECO:0000256" key="1">
    <source>
        <dbReference type="ARBA" id="ARBA00005417"/>
    </source>
</evidence>
<evidence type="ECO:0000259" key="5">
    <source>
        <dbReference type="PROSITE" id="PS50893"/>
    </source>
</evidence>
<dbReference type="SUPFAM" id="SSF52540">
    <property type="entry name" value="P-loop containing nucleoside triphosphate hydrolases"/>
    <property type="match status" value="1"/>
</dbReference>
<accession>A0A2A4T4E3</accession>
<reference evidence="7" key="1">
    <citation type="submission" date="2017-08" db="EMBL/GenBank/DDBJ databases">
        <title>A dynamic microbial community with high functional redundancy inhabits the cold, oxic subseafloor aquifer.</title>
        <authorList>
            <person name="Tully B.J."/>
            <person name="Wheat C.G."/>
            <person name="Glazer B.T."/>
            <person name="Huber J.A."/>
        </authorList>
    </citation>
    <scope>NUCLEOTIDE SEQUENCE [LARGE SCALE GENOMIC DNA]</scope>
</reference>
<dbReference type="GO" id="GO:0016887">
    <property type="term" value="F:ATP hydrolysis activity"/>
    <property type="evidence" value="ECO:0007669"/>
    <property type="project" value="InterPro"/>
</dbReference>
<keyword evidence="3" id="KW-0547">Nucleotide-binding</keyword>
<name>A0A2A4T4E3_9DELT</name>
<evidence type="ECO:0000256" key="4">
    <source>
        <dbReference type="ARBA" id="ARBA00022840"/>
    </source>
</evidence>
<dbReference type="FunFam" id="3.40.50.300:FF:000032">
    <property type="entry name" value="Export ABC transporter ATP-binding protein"/>
    <property type="match status" value="1"/>
</dbReference>
<gene>
    <name evidence="6" type="ORF">COB67_07325</name>
</gene>
<dbReference type="InterPro" id="IPR027417">
    <property type="entry name" value="P-loop_NTPase"/>
</dbReference>
<dbReference type="GO" id="GO:0022857">
    <property type="term" value="F:transmembrane transporter activity"/>
    <property type="evidence" value="ECO:0007669"/>
    <property type="project" value="UniProtKB-ARBA"/>
</dbReference>
<comment type="similarity">
    <text evidence="1">Belongs to the ABC transporter superfamily.</text>
</comment>
<dbReference type="PANTHER" id="PTHR42798:SF2">
    <property type="entry name" value="ABC TRANSPORTER ATP-BINDING PROTEIN MG467-RELATED"/>
    <property type="match status" value="1"/>
</dbReference>
<feature type="domain" description="ABC transporter" evidence="5">
    <location>
        <begin position="4"/>
        <end position="227"/>
    </location>
</feature>
<dbReference type="PANTHER" id="PTHR42798">
    <property type="entry name" value="LIPOPROTEIN-RELEASING SYSTEM ATP-BINDING PROTEIN LOLD"/>
    <property type="match status" value="1"/>
</dbReference>
<dbReference type="InterPro" id="IPR017911">
    <property type="entry name" value="MacB-like_ATP-bd"/>
</dbReference>
<organism evidence="6 7">
    <name type="scientific">SAR324 cluster bacterium</name>
    <dbReference type="NCBI Taxonomy" id="2024889"/>
    <lineage>
        <taxon>Bacteria</taxon>
        <taxon>Deltaproteobacteria</taxon>
        <taxon>SAR324 cluster</taxon>
    </lineage>
</organism>
<dbReference type="InterPro" id="IPR017871">
    <property type="entry name" value="ABC_transporter-like_CS"/>
</dbReference>
<dbReference type="Gene3D" id="3.40.50.300">
    <property type="entry name" value="P-loop containing nucleotide triphosphate hydrolases"/>
    <property type="match status" value="1"/>
</dbReference>